<keyword evidence="8" id="KW-1185">Reference proteome</keyword>
<dbReference type="GO" id="GO:0032300">
    <property type="term" value="C:mismatch repair complex"/>
    <property type="evidence" value="ECO:0007669"/>
    <property type="project" value="InterPro"/>
</dbReference>
<dbReference type="PANTHER" id="PTHR10073">
    <property type="entry name" value="DNA MISMATCH REPAIR PROTEIN MLH, PMS, MUTL"/>
    <property type="match status" value="1"/>
</dbReference>
<dbReference type="SUPFAM" id="SSF55874">
    <property type="entry name" value="ATPase domain of HSP90 chaperone/DNA topoisomerase II/histidine kinase"/>
    <property type="match status" value="1"/>
</dbReference>
<dbReference type="NCBIfam" id="TIGR00585">
    <property type="entry name" value="mutl"/>
    <property type="match status" value="1"/>
</dbReference>
<dbReference type="GO" id="GO:0005524">
    <property type="term" value="F:ATP binding"/>
    <property type="evidence" value="ECO:0007669"/>
    <property type="project" value="InterPro"/>
</dbReference>
<dbReference type="InterPro" id="IPR014762">
    <property type="entry name" value="DNA_mismatch_repair_CS"/>
</dbReference>
<dbReference type="SMART" id="SM00853">
    <property type="entry name" value="MutL_C"/>
    <property type="match status" value="1"/>
</dbReference>
<dbReference type="PATRIC" id="fig|908809.3.peg.1224"/>
<dbReference type="Pfam" id="PF01119">
    <property type="entry name" value="DNA_mis_repair"/>
    <property type="match status" value="1"/>
</dbReference>
<dbReference type="InterPro" id="IPR042120">
    <property type="entry name" value="MutL_C_dimsub"/>
</dbReference>
<evidence type="ECO:0000256" key="1">
    <source>
        <dbReference type="ARBA" id="ARBA00006082"/>
    </source>
</evidence>
<dbReference type="InterPro" id="IPR042121">
    <property type="entry name" value="MutL_C_regsub"/>
</dbReference>
<dbReference type="InterPro" id="IPR014721">
    <property type="entry name" value="Ribsml_uS5_D2-typ_fold_subgr"/>
</dbReference>
<evidence type="ECO:0000256" key="3">
    <source>
        <dbReference type="ARBA" id="ARBA00023204"/>
    </source>
</evidence>
<dbReference type="SUPFAM" id="SSF118116">
    <property type="entry name" value="DNA mismatch repair protein MutL"/>
    <property type="match status" value="1"/>
</dbReference>
<feature type="domain" description="MutL C-terminal dimerisation" evidence="5">
    <location>
        <begin position="415"/>
        <end position="556"/>
    </location>
</feature>
<dbReference type="InterPro" id="IPR002099">
    <property type="entry name" value="MutL/Mlh/PMS"/>
</dbReference>
<dbReference type="InterPro" id="IPR013507">
    <property type="entry name" value="DNA_mismatch_S5_2-like"/>
</dbReference>
<dbReference type="Proteomes" id="UP000052015">
    <property type="component" value="Unassembled WGS sequence"/>
</dbReference>
<dbReference type="PANTHER" id="PTHR10073:SF12">
    <property type="entry name" value="DNA MISMATCH REPAIR PROTEIN MLH1"/>
    <property type="match status" value="1"/>
</dbReference>
<dbReference type="GO" id="GO:0140664">
    <property type="term" value="F:ATP-dependent DNA damage sensor activity"/>
    <property type="evidence" value="ECO:0007669"/>
    <property type="project" value="InterPro"/>
</dbReference>
<name>A0A0R3JU29_CALMK</name>
<dbReference type="PROSITE" id="PS00058">
    <property type="entry name" value="DNA_MISMATCH_REPAIR_1"/>
    <property type="match status" value="1"/>
</dbReference>
<comment type="function">
    <text evidence="4">This protein is involved in the repair of mismatches in DNA. It is required for dam-dependent methyl-directed DNA mismatch repair. May act as a 'molecular matchmaker', a protein that promotes the formation of a stable complex between two or more DNA-binding proteins in an ATP-dependent manner without itself being part of a final effector complex.</text>
</comment>
<dbReference type="Pfam" id="PF13589">
    <property type="entry name" value="HATPase_c_3"/>
    <property type="match status" value="1"/>
</dbReference>
<dbReference type="InterPro" id="IPR020667">
    <property type="entry name" value="DNA_mismatch_repair_MutL"/>
</dbReference>
<proteinExistence type="inferred from homology"/>
<dbReference type="Gene3D" id="3.30.1370.100">
    <property type="entry name" value="MutL, C-terminal domain, regulatory subdomain"/>
    <property type="match status" value="1"/>
</dbReference>
<reference evidence="7 8" key="1">
    <citation type="submission" date="2015-09" db="EMBL/GenBank/DDBJ databases">
        <title>Draft genome sequence of a Caloramator mitchellensis, a moderate thermophile from the Great Artesian Basin of Australia.</title>
        <authorList>
            <person name="Patel B.K."/>
        </authorList>
    </citation>
    <scope>NUCLEOTIDE SEQUENCE [LARGE SCALE GENOMIC DNA]</scope>
    <source>
        <strain evidence="7 8">VF08</strain>
    </source>
</reference>
<protein>
    <recommendedName>
        <fullName evidence="4">DNA mismatch repair protein MutL</fullName>
    </recommendedName>
</protein>
<comment type="caution">
    <text evidence="7">The sequence shown here is derived from an EMBL/GenBank/DDBJ whole genome shotgun (WGS) entry which is preliminary data.</text>
</comment>
<dbReference type="CDD" id="cd16926">
    <property type="entry name" value="HATPase_MutL-MLH-PMS-like"/>
    <property type="match status" value="1"/>
</dbReference>
<organism evidence="7 8">
    <name type="scientific">Caloramator mitchellensis</name>
    <dbReference type="NCBI Taxonomy" id="908809"/>
    <lineage>
        <taxon>Bacteria</taxon>
        <taxon>Bacillati</taxon>
        <taxon>Bacillota</taxon>
        <taxon>Clostridia</taxon>
        <taxon>Eubacteriales</taxon>
        <taxon>Clostridiaceae</taxon>
        <taxon>Caloramator</taxon>
    </lineage>
</organism>
<dbReference type="GO" id="GO:0006298">
    <property type="term" value="P:mismatch repair"/>
    <property type="evidence" value="ECO:0007669"/>
    <property type="project" value="UniProtKB-UniRule"/>
</dbReference>
<dbReference type="Pfam" id="PF08676">
    <property type="entry name" value="MutL_C"/>
    <property type="match status" value="1"/>
</dbReference>
<dbReference type="OrthoDB" id="9763467at2"/>
<evidence type="ECO:0000313" key="7">
    <source>
        <dbReference type="EMBL" id="KRQ87025.1"/>
    </source>
</evidence>
<dbReference type="InterPro" id="IPR037198">
    <property type="entry name" value="MutL_C_sf"/>
</dbReference>
<accession>A0A0R3JU29</accession>
<gene>
    <name evidence="4 7" type="primary">mutL</name>
    <name evidence="7" type="ORF">ABG79_01215</name>
</gene>
<dbReference type="RefSeq" id="WP_057978155.1">
    <property type="nucleotide sequence ID" value="NZ_LKHP01000005.1"/>
</dbReference>
<evidence type="ECO:0000259" key="5">
    <source>
        <dbReference type="SMART" id="SM00853"/>
    </source>
</evidence>
<dbReference type="GO" id="GO:0016887">
    <property type="term" value="F:ATP hydrolysis activity"/>
    <property type="evidence" value="ECO:0007669"/>
    <property type="project" value="InterPro"/>
</dbReference>
<dbReference type="Gene3D" id="3.30.565.10">
    <property type="entry name" value="Histidine kinase-like ATPase, C-terminal domain"/>
    <property type="match status" value="1"/>
</dbReference>
<keyword evidence="2 4" id="KW-0227">DNA damage</keyword>
<dbReference type="HAMAP" id="MF_00149">
    <property type="entry name" value="DNA_mis_repair"/>
    <property type="match status" value="1"/>
</dbReference>
<dbReference type="InterPro" id="IPR014790">
    <property type="entry name" value="MutL_C"/>
</dbReference>
<evidence type="ECO:0000256" key="2">
    <source>
        <dbReference type="ARBA" id="ARBA00022763"/>
    </source>
</evidence>
<evidence type="ECO:0000256" key="4">
    <source>
        <dbReference type="HAMAP-Rule" id="MF_00149"/>
    </source>
</evidence>
<evidence type="ECO:0000313" key="8">
    <source>
        <dbReference type="Proteomes" id="UP000052015"/>
    </source>
</evidence>
<dbReference type="STRING" id="908809.ABG79_01215"/>
<dbReference type="FunFam" id="3.30.565.10:FF:000003">
    <property type="entry name" value="DNA mismatch repair endonuclease MutL"/>
    <property type="match status" value="1"/>
</dbReference>
<dbReference type="Gene3D" id="3.30.230.10">
    <property type="match status" value="1"/>
</dbReference>
<dbReference type="InterPro" id="IPR036890">
    <property type="entry name" value="HATPase_C_sf"/>
</dbReference>
<feature type="domain" description="DNA mismatch repair protein S5" evidence="6">
    <location>
        <begin position="209"/>
        <end position="327"/>
    </location>
</feature>
<dbReference type="SMART" id="SM01340">
    <property type="entry name" value="DNA_mis_repair"/>
    <property type="match status" value="1"/>
</dbReference>
<dbReference type="CDD" id="cd00782">
    <property type="entry name" value="MutL_Trans"/>
    <property type="match status" value="1"/>
</dbReference>
<keyword evidence="3 4" id="KW-0234">DNA repair</keyword>
<dbReference type="InterPro" id="IPR020568">
    <property type="entry name" value="Ribosomal_Su5_D2-typ_SF"/>
</dbReference>
<dbReference type="Gene3D" id="3.30.1540.20">
    <property type="entry name" value="MutL, C-terminal domain, dimerisation subdomain"/>
    <property type="match status" value="1"/>
</dbReference>
<dbReference type="EMBL" id="LKHP01000005">
    <property type="protein sequence ID" value="KRQ87025.1"/>
    <property type="molecule type" value="Genomic_DNA"/>
</dbReference>
<dbReference type="GO" id="GO:0030983">
    <property type="term" value="F:mismatched DNA binding"/>
    <property type="evidence" value="ECO:0007669"/>
    <property type="project" value="InterPro"/>
</dbReference>
<evidence type="ECO:0000259" key="6">
    <source>
        <dbReference type="SMART" id="SM01340"/>
    </source>
</evidence>
<dbReference type="InterPro" id="IPR038973">
    <property type="entry name" value="MutL/Mlh/Pms-like"/>
</dbReference>
<dbReference type="SUPFAM" id="SSF54211">
    <property type="entry name" value="Ribosomal protein S5 domain 2-like"/>
    <property type="match status" value="1"/>
</dbReference>
<dbReference type="AlphaFoldDB" id="A0A0R3JU29"/>
<comment type="similarity">
    <text evidence="1 4">Belongs to the DNA mismatch repair MutL/HexB family.</text>
</comment>
<sequence length="600" mass="67562">MGRIRILDDDTISKIAAGEVVERPASVVKELIENSIDAGSKNIYVEIQDGGISYIKITDDGSGIDYDDVEIAFLRHATSKISSDEDLFNIRTLGFRGEALASICAVSKVELITRTKENDLGVFIRVEGGEIIEKKECGAPLGTTIIVRDLFYNTPARLKFLKSPGREGTIITEIIQNLAFSNSSISFKYKNGDKLIFATKGDDNLKNTMLSIYGKQVNDNLLEVNYDDGSVSINGYIGNNALAKNSRNYQSLFVNNRYVKNKTINAAIENAFRTFTTGDKFPMYVLHINVEPSIIDVNVHPTKAEIKFQNEQEMYKIVFDSIKKAFSTTKTIPNIIFEPNVVSKSPLTANQERIDFAINEKRDYNIPDDSSKEYKYINSDFSFNEESSLDDLKKEKEEIIITGSNVENKLPRLAVVGQIHFMYIIAEGEEDMFIIDQHAAHERVLYEKYLSEFSDAKIQSQTLLTPIIVELSSTEKNIVVENLDNFAKIGFGIEDFGGNTVSIRAVPVILGNPNYKELIFDIITEIQEVSGNFYKSINKIIYTMACKSAIKAGDRLTIAEMNKLIEDLRRCSNPFACPHGRPAIIKMSYNELERKFRRIL</sequence>